<dbReference type="OrthoDB" id="1092431at2"/>
<dbReference type="SMART" id="SM00100">
    <property type="entry name" value="cNMP"/>
    <property type="match status" value="1"/>
</dbReference>
<dbReference type="PROSITE" id="PS50042">
    <property type="entry name" value="CNMP_BINDING_3"/>
    <property type="match status" value="1"/>
</dbReference>
<dbReference type="GO" id="GO:0016301">
    <property type="term" value="F:kinase activity"/>
    <property type="evidence" value="ECO:0007669"/>
    <property type="project" value="UniProtKB-KW"/>
</dbReference>
<organism evidence="2 3">
    <name type="scientific">Flavobacterium cucumis</name>
    <dbReference type="NCBI Taxonomy" id="416016"/>
    <lineage>
        <taxon>Bacteria</taxon>
        <taxon>Pseudomonadati</taxon>
        <taxon>Bacteroidota</taxon>
        <taxon>Flavobacteriia</taxon>
        <taxon>Flavobacteriales</taxon>
        <taxon>Flavobacteriaceae</taxon>
        <taxon>Flavobacterium</taxon>
    </lineage>
</organism>
<dbReference type="Gene3D" id="2.60.120.10">
    <property type="entry name" value="Jelly Rolls"/>
    <property type="match status" value="1"/>
</dbReference>
<evidence type="ECO:0000259" key="1">
    <source>
        <dbReference type="PROSITE" id="PS50042"/>
    </source>
</evidence>
<dbReference type="InterPro" id="IPR000595">
    <property type="entry name" value="cNMP-bd_dom"/>
</dbReference>
<dbReference type="AlphaFoldDB" id="A0A1M7ZZM4"/>
<keyword evidence="3" id="KW-1185">Reference proteome</keyword>
<dbReference type="SUPFAM" id="SSF51206">
    <property type="entry name" value="cAMP-binding domain-like"/>
    <property type="match status" value="1"/>
</dbReference>
<sequence>MYAILKSFLKSKTSIDETTLNEICSHFKQIKTKKNEILLHFDQVADRYYFVNKGCIRLFTITRDGNEISRFFAFEGSFGTALPSFIDQKPAEEYLQTIENSELLSISRTDFYHLVATIPQFAKIYTEILELGFIVAQKRIYGFQGYDALYKVKWTIQNQPQLLLRVSNKMTASYLGISPSTLSRIKSKL</sequence>
<dbReference type="EMBL" id="FRYK01000008">
    <property type="protein sequence ID" value="SHO74321.1"/>
    <property type="molecule type" value="Genomic_DNA"/>
</dbReference>
<dbReference type="InterPro" id="IPR014710">
    <property type="entry name" value="RmlC-like_jellyroll"/>
</dbReference>
<accession>A0A1M7ZZM4</accession>
<feature type="domain" description="Cyclic nucleotide-binding" evidence="1">
    <location>
        <begin position="14"/>
        <end position="115"/>
    </location>
</feature>
<gene>
    <name evidence="2" type="ORF">SAMN05443547_2713</name>
</gene>
<keyword evidence="2" id="KW-0808">Transferase</keyword>
<proteinExistence type="predicted"/>
<dbReference type="STRING" id="416016.SAMN05443547_2713"/>
<reference evidence="3" key="1">
    <citation type="submission" date="2016-12" db="EMBL/GenBank/DDBJ databases">
        <authorList>
            <person name="Varghese N."/>
            <person name="Submissions S."/>
        </authorList>
    </citation>
    <scope>NUCLEOTIDE SEQUENCE [LARGE SCALE GENOMIC DNA]</scope>
    <source>
        <strain evidence="3">DSM 18830</strain>
    </source>
</reference>
<dbReference type="InterPro" id="IPR018490">
    <property type="entry name" value="cNMP-bd_dom_sf"/>
</dbReference>
<protein>
    <submittedName>
        <fullName evidence="2">cAMP-binding domain of CRP or a regulatory subunit of cAMP-dependent protein kinases</fullName>
    </submittedName>
</protein>
<dbReference type="Pfam" id="PF00027">
    <property type="entry name" value="cNMP_binding"/>
    <property type="match status" value="1"/>
</dbReference>
<evidence type="ECO:0000313" key="3">
    <source>
        <dbReference type="Proteomes" id="UP000184611"/>
    </source>
</evidence>
<dbReference type="Proteomes" id="UP000184611">
    <property type="component" value="Unassembled WGS sequence"/>
</dbReference>
<evidence type="ECO:0000313" key="2">
    <source>
        <dbReference type="EMBL" id="SHO74321.1"/>
    </source>
</evidence>
<keyword evidence="2" id="KW-0418">Kinase</keyword>
<dbReference type="CDD" id="cd00038">
    <property type="entry name" value="CAP_ED"/>
    <property type="match status" value="1"/>
</dbReference>
<name>A0A1M7ZZM4_9FLAO</name>
<dbReference type="RefSeq" id="WP_073585326.1">
    <property type="nucleotide sequence ID" value="NZ_CBCSEA010000022.1"/>
</dbReference>